<evidence type="ECO:0000256" key="1">
    <source>
        <dbReference type="SAM" id="MobiDB-lite"/>
    </source>
</evidence>
<accession>A0A2G5B307</accession>
<dbReference type="Proteomes" id="UP000242474">
    <property type="component" value="Unassembled WGS sequence"/>
</dbReference>
<dbReference type="OrthoDB" id="5598152at2759"/>
<dbReference type="EMBL" id="KZ303538">
    <property type="protein sequence ID" value="PIA13402.1"/>
    <property type="molecule type" value="Genomic_DNA"/>
</dbReference>
<evidence type="ECO:0000313" key="3">
    <source>
        <dbReference type="Proteomes" id="UP000242474"/>
    </source>
</evidence>
<sequence length="164" mass="17782">MEPFILSSVDTYQMVARQGYAAQGRRQSVFRLPALAENPQSPTDSDTTLNDNVPSTPPRCRKSTPEGPVKPINIPPPLLSSDADTGPGILIGSPEFGSSLLETFSQTSPSANSMLHERFSTELRSDTIEEKDGENGVVIHNGLRRLSMTEAGLVKHGRPRVVNI</sequence>
<dbReference type="AlphaFoldDB" id="A0A2G5B307"/>
<feature type="region of interest" description="Disordered" evidence="1">
    <location>
        <begin position="31"/>
        <end position="91"/>
    </location>
</feature>
<protein>
    <submittedName>
        <fullName evidence="2">Uncharacterized protein</fullName>
    </submittedName>
</protein>
<evidence type="ECO:0000313" key="2">
    <source>
        <dbReference type="EMBL" id="PIA13402.1"/>
    </source>
</evidence>
<gene>
    <name evidence="2" type="ORF">COEREDRAFT_83516</name>
</gene>
<organism evidence="2 3">
    <name type="scientific">Coemansia reversa (strain ATCC 12441 / NRRL 1564)</name>
    <dbReference type="NCBI Taxonomy" id="763665"/>
    <lineage>
        <taxon>Eukaryota</taxon>
        <taxon>Fungi</taxon>
        <taxon>Fungi incertae sedis</taxon>
        <taxon>Zoopagomycota</taxon>
        <taxon>Kickxellomycotina</taxon>
        <taxon>Kickxellomycetes</taxon>
        <taxon>Kickxellales</taxon>
        <taxon>Kickxellaceae</taxon>
        <taxon>Coemansia</taxon>
    </lineage>
</organism>
<proteinExistence type="predicted"/>
<name>A0A2G5B307_COERN</name>
<feature type="compositionally biased region" description="Polar residues" evidence="1">
    <location>
        <begin position="38"/>
        <end position="54"/>
    </location>
</feature>
<reference evidence="2 3" key="1">
    <citation type="journal article" date="2015" name="Genome Biol. Evol.">
        <title>Phylogenomic analyses indicate that early fungi evolved digesting cell walls of algal ancestors of land plants.</title>
        <authorList>
            <person name="Chang Y."/>
            <person name="Wang S."/>
            <person name="Sekimoto S."/>
            <person name="Aerts A.L."/>
            <person name="Choi C."/>
            <person name="Clum A."/>
            <person name="LaButti K.M."/>
            <person name="Lindquist E.A."/>
            <person name="Yee Ngan C."/>
            <person name="Ohm R.A."/>
            <person name="Salamov A.A."/>
            <person name="Grigoriev I.V."/>
            <person name="Spatafora J.W."/>
            <person name="Berbee M.L."/>
        </authorList>
    </citation>
    <scope>NUCLEOTIDE SEQUENCE [LARGE SCALE GENOMIC DNA]</scope>
    <source>
        <strain evidence="2 3">NRRL 1564</strain>
    </source>
</reference>
<keyword evidence="3" id="KW-1185">Reference proteome</keyword>